<organism evidence="2 3">
    <name type="scientific">Methyloradius palustris</name>
    <dbReference type="NCBI Taxonomy" id="2778876"/>
    <lineage>
        <taxon>Bacteria</taxon>
        <taxon>Pseudomonadati</taxon>
        <taxon>Pseudomonadota</taxon>
        <taxon>Betaproteobacteria</taxon>
        <taxon>Nitrosomonadales</taxon>
        <taxon>Methylophilaceae</taxon>
        <taxon>Methyloradius</taxon>
    </lineage>
</organism>
<gene>
    <name evidence="2" type="ORF">ZMTM_18810</name>
</gene>
<keyword evidence="3" id="KW-1185">Reference proteome</keyword>
<evidence type="ECO:0000259" key="1">
    <source>
        <dbReference type="Pfam" id="PF03872"/>
    </source>
</evidence>
<dbReference type="PANTHER" id="PTHR38104:SF1">
    <property type="entry name" value="ANTI-SIGMA-E FACTOR RSEA"/>
    <property type="match status" value="1"/>
</dbReference>
<dbReference type="Proteomes" id="UP000826722">
    <property type="component" value="Chromosome"/>
</dbReference>
<dbReference type="InterPro" id="IPR036147">
    <property type="entry name" value="Anti-sigma_E_RseA_N_sf"/>
</dbReference>
<protein>
    <recommendedName>
        <fullName evidence="1">Anti sigma-E protein RseA N-terminal domain-containing protein</fullName>
    </recommendedName>
</protein>
<dbReference type="AlphaFoldDB" id="A0A8D5G0J7"/>
<dbReference type="SUPFAM" id="SSF89069">
    <property type="entry name" value="N-terminal, cytoplasmic domain of anti-sigmaE factor RseA"/>
    <property type="match status" value="1"/>
</dbReference>
<dbReference type="InterPro" id="IPR005572">
    <property type="entry name" value="Anti-sigma_E_RseA_N"/>
</dbReference>
<dbReference type="GO" id="GO:0016989">
    <property type="term" value="F:sigma factor antagonist activity"/>
    <property type="evidence" value="ECO:0007669"/>
    <property type="project" value="InterPro"/>
</dbReference>
<dbReference type="Gene3D" id="1.10.10.880">
    <property type="entry name" value="Anti sigma-E protein RseA, N-terminal domain"/>
    <property type="match status" value="1"/>
</dbReference>
<name>A0A8D5G0J7_9PROT</name>
<feature type="domain" description="Anti sigma-E protein RseA N-terminal" evidence="1">
    <location>
        <begin position="2"/>
        <end position="75"/>
    </location>
</feature>
<dbReference type="Pfam" id="PF03872">
    <property type="entry name" value="RseA_N"/>
    <property type="match status" value="1"/>
</dbReference>
<dbReference type="EMBL" id="AP024110">
    <property type="protein sequence ID" value="BCM25622.1"/>
    <property type="molecule type" value="Genomic_DNA"/>
</dbReference>
<dbReference type="CDD" id="cd16328">
    <property type="entry name" value="RseA_N"/>
    <property type="match status" value="1"/>
</dbReference>
<accession>A0A8D5G0J7</accession>
<evidence type="ECO:0000313" key="2">
    <source>
        <dbReference type="EMBL" id="BCM25622.1"/>
    </source>
</evidence>
<dbReference type="InterPro" id="IPR052383">
    <property type="entry name" value="Anti-sigma-E_RseA-like"/>
</dbReference>
<dbReference type="PANTHER" id="PTHR38104">
    <property type="match status" value="1"/>
</dbReference>
<proteinExistence type="predicted"/>
<dbReference type="KEGG" id="mpau:ZMTM_18810"/>
<sequence length="155" mass="16911">MKDQISALIDGELPVESADHLFIALKAKNETSESWATYHLIGDVMRGNAVFKADFNERFMQRLDQEPSVLSPSNHAPANKGFTKTSTAWSLAASVAAVMFVGWVVLQQQVHNHVDVAPAEIAQNVASEYLLAHQSMAPSSTAYYIQPASYSESGN</sequence>
<reference evidence="2" key="1">
    <citation type="journal article" date="2021" name="Arch. Microbiol.">
        <title>Methyloradius palustris gen. nov., sp. nov., a methanol-oxidizing bacterium isolated from snow.</title>
        <authorList>
            <person name="Miyadera T."/>
            <person name="Kojima H."/>
            <person name="Fukui M."/>
        </authorList>
    </citation>
    <scope>NUCLEOTIDE SEQUENCE</scope>
    <source>
        <strain evidence="2">Zm11</strain>
    </source>
</reference>
<evidence type="ECO:0000313" key="3">
    <source>
        <dbReference type="Proteomes" id="UP000826722"/>
    </source>
</evidence>